<protein>
    <recommendedName>
        <fullName evidence="12">Hedgehog N-terminal signalling domain-containing protein</fullName>
    </recommendedName>
</protein>
<comment type="similarity">
    <text evidence="2">Belongs to the hedgehog family.</text>
</comment>
<reference evidence="13 14" key="1">
    <citation type="submission" date="2014-11" db="EMBL/GenBank/DDBJ databases">
        <title>Complete Genome Sequence of Pseudoalteromonas sp. Strain OCN003 Isolated from Kaneohe Bay, Oahu, Hawaii.</title>
        <authorList>
            <person name="Beurmann S."/>
            <person name="Videau P."/>
            <person name="Ushijima B."/>
            <person name="Smith A.M."/>
            <person name="Aeby G.S."/>
            <person name="Callahan S.M."/>
            <person name="Belcaid M."/>
        </authorList>
    </citation>
    <scope>NUCLEOTIDE SEQUENCE [LARGE SCALE GENOMIC DNA]</scope>
    <source>
        <strain evidence="13 14">OCN003</strain>
    </source>
</reference>
<dbReference type="GO" id="GO:0001708">
    <property type="term" value="P:cell fate specification"/>
    <property type="evidence" value="ECO:0007669"/>
    <property type="project" value="TreeGrafter"/>
</dbReference>
<dbReference type="Proteomes" id="UP000030341">
    <property type="component" value="Chromosome 2"/>
</dbReference>
<dbReference type="Gene3D" id="3.30.1380.10">
    <property type="match status" value="1"/>
</dbReference>
<keyword evidence="10" id="KW-0472">Membrane</keyword>
<dbReference type="AlphaFoldDB" id="A0A0A7EL82"/>
<dbReference type="GO" id="GO:0008233">
    <property type="term" value="F:peptidase activity"/>
    <property type="evidence" value="ECO:0007669"/>
    <property type="project" value="UniProtKB-KW"/>
</dbReference>
<organism evidence="13 14">
    <name type="scientific">Pseudoalteromonas piratica</name>
    <dbReference type="NCBI Taxonomy" id="1348114"/>
    <lineage>
        <taxon>Bacteria</taxon>
        <taxon>Pseudomonadati</taxon>
        <taxon>Pseudomonadota</taxon>
        <taxon>Gammaproteobacteria</taxon>
        <taxon>Alteromonadales</taxon>
        <taxon>Pseudoalteromonadaceae</taxon>
        <taxon>Pseudoalteromonas</taxon>
    </lineage>
</organism>
<evidence type="ECO:0000259" key="12">
    <source>
        <dbReference type="Pfam" id="PF01085"/>
    </source>
</evidence>
<keyword evidence="5" id="KW-0645">Protease</keyword>
<dbReference type="InterPro" id="IPR001657">
    <property type="entry name" value="Hedgehog"/>
</dbReference>
<evidence type="ECO:0000256" key="7">
    <source>
        <dbReference type="ARBA" id="ARBA00022801"/>
    </source>
</evidence>
<evidence type="ECO:0000256" key="9">
    <source>
        <dbReference type="ARBA" id="ARBA00022837"/>
    </source>
</evidence>
<dbReference type="PANTHER" id="PTHR11889:SF31">
    <property type="entry name" value="PROTEIN HEDGEHOG"/>
    <property type="match status" value="1"/>
</dbReference>
<keyword evidence="14" id="KW-1185">Reference proteome</keyword>
<dbReference type="EMBL" id="CP009889">
    <property type="protein sequence ID" value="AIY66702.1"/>
    <property type="molecule type" value="Genomic_DNA"/>
</dbReference>
<evidence type="ECO:0000313" key="14">
    <source>
        <dbReference type="Proteomes" id="UP000030341"/>
    </source>
</evidence>
<evidence type="ECO:0000256" key="8">
    <source>
        <dbReference type="ARBA" id="ARBA00022813"/>
    </source>
</evidence>
<evidence type="ECO:0000313" key="13">
    <source>
        <dbReference type="EMBL" id="AIY66702.1"/>
    </source>
</evidence>
<dbReference type="Pfam" id="PF01085">
    <property type="entry name" value="HH_signal"/>
    <property type="match status" value="1"/>
</dbReference>
<name>A0A0A7EL82_9GAMM</name>
<keyword evidence="9" id="KW-0106">Calcium</keyword>
<dbReference type="GO" id="GO:0005113">
    <property type="term" value="F:patched binding"/>
    <property type="evidence" value="ECO:0007669"/>
    <property type="project" value="TreeGrafter"/>
</dbReference>
<dbReference type="RefSeq" id="WP_040135141.1">
    <property type="nucleotide sequence ID" value="NZ_CP009889.1"/>
</dbReference>
<keyword evidence="6" id="KW-0479">Metal-binding</keyword>
<dbReference type="GO" id="GO:0006508">
    <property type="term" value="P:proteolysis"/>
    <property type="evidence" value="ECO:0007669"/>
    <property type="project" value="UniProtKB-KW"/>
</dbReference>
<feature type="region of interest" description="Disordered" evidence="11">
    <location>
        <begin position="28"/>
        <end position="48"/>
    </location>
</feature>
<keyword evidence="3" id="KW-0217">Developmental protein</keyword>
<dbReference type="PANTHER" id="PTHR11889">
    <property type="entry name" value="HEDGEHOG"/>
    <property type="match status" value="1"/>
</dbReference>
<dbReference type="GO" id="GO:0005886">
    <property type="term" value="C:plasma membrane"/>
    <property type="evidence" value="ECO:0007669"/>
    <property type="project" value="UniProtKB-SubCell"/>
</dbReference>
<proteinExistence type="inferred from homology"/>
<feature type="compositionally biased region" description="Polar residues" evidence="11">
    <location>
        <begin position="28"/>
        <end position="47"/>
    </location>
</feature>
<evidence type="ECO:0000256" key="1">
    <source>
        <dbReference type="ARBA" id="ARBA00004236"/>
    </source>
</evidence>
<evidence type="ECO:0000256" key="11">
    <source>
        <dbReference type="SAM" id="MobiDB-lite"/>
    </source>
</evidence>
<dbReference type="GO" id="GO:0007224">
    <property type="term" value="P:smoothened signaling pathway"/>
    <property type="evidence" value="ECO:0007669"/>
    <property type="project" value="TreeGrafter"/>
</dbReference>
<dbReference type="InterPro" id="IPR050387">
    <property type="entry name" value="Hedgehog_Signaling"/>
</dbReference>
<evidence type="ECO:0000256" key="2">
    <source>
        <dbReference type="ARBA" id="ARBA00010649"/>
    </source>
</evidence>
<comment type="subcellular location">
    <subcellularLocation>
        <location evidence="1">Cell membrane</location>
    </subcellularLocation>
</comment>
<sequence length="162" mass="18335">MKSLPFILLMFFSPEVFASELKKGQRWPQSSEIKSSGEARQTLSGSSLRDCMNKSANNLPVFKFEEGNFTDVQASEKLCAAIMDLNKLVMKEWPGKTLRVTEAYDQDGEHAKFSLHNEGRAADMTVSDRDLKKLGRLGFLATKAGFSWVYYEHNHIHASVKR</sequence>
<gene>
    <name evidence="13" type="ORF">OM33_16375</name>
</gene>
<dbReference type="GO" id="GO:0005615">
    <property type="term" value="C:extracellular space"/>
    <property type="evidence" value="ECO:0007669"/>
    <property type="project" value="TreeGrafter"/>
</dbReference>
<dbReference type="GO" id="GO:0010468">
    <property type="term" value="P:regulation of gene expression"/>
    <property type="evidence" value="ECO:0007669"/>
    <property type="project" value="TreeGrafter"/>
</dbReference>
<dbReference type="PRINTS" id="PR00632">
    <property type="entry name" value="SONICHHOG"/>
</dbReference>
<keyword evidence="4" id="KW-1003">Cell membrane</keyword>
<keyword evidence="8" id="KW-0068">Autocatalytic cleavage</keyword>
<dbReference type="GO" id="GO:0005509">
    <property type="term" value="F:calcium ion binding"/>
    <property type="evidence" value="ECO:0007669"/>
    <property type="project" value="TreeGrafter"/>
</dbReference>
<dbReference type="STRING" id="1348114.OM33_16375"/>
<dbReference type="InterPro" id="IPR009045">
    <property type="entry name" value="Zn_M74/Hedgehog-like"/>
</dbReference>
<evidence type="ECO:0000256" key="6">
    <source>
        <dbReference type="ARBA" id="ARBA00022723"/>
    </source>
</evidence>
<evidence type="ECO:0000256" key="10">
    <source>
        <dbReference type="ARBA" id="ARBA00023136"/>
    </source>
</evidence>
<dbReference type="OrthoDB" id="4312432at2"/>
<dbReference type="HOGENOM" id="CLU_1633975_0_0_6"/>
<accession>A0A0A7EL82</accession>
<keyword evidence="7" id="KW-0378">Hydrolase</keyword>
<dbReference type="SUPFAM" id="SSF55166">
    <property type="entry name" value="Hedgehog/DD-peptidase"/>
    <property type="match status" value="1"/>
</dbReference>
<dbReference type="InterPro" id="IPR000320">
    <property type="entry name" value="Hedgehog_signalling_dom"/>
</dbReference>
<dbReference type="KEGG" id="pseo:OM33_16375"/>
<evidence type="ECO:0000256" key="5">
    <source>
        <dbReference type="ARBA" id="ARBA00022670"/>
    </source>
</evidence>
<dbReference type="GO" id="GO:0007267">
    <property type="term" value="P:cell-cell signaling"/>
    <property type="evidence" value="ECO:0007669"/>
    <property type="project" value="InterPro"/>
</dbReference>
<evidence type="ECO:0000256" key="4">
    <source>
        <dbReference type="ARBA" id="ARBA00022475"/>
    </source>
</evidence>
<evidence type="ECO:0000256" key="3">
    <source>
        <dbReference type="ARBA" id="ARBA00022473"/>
    </source>
</evidence>
<feature type="domain" description="Hedgehog N-terminal signalling" evidence="12">
    <location>
        <begin position="21"/>
        <end position="159"/>
    </location>
</feature>